<dbReference type="EMBL" id="AACCWZ010000001">
    <property type="protein sequence ID" value="EAK0450368.1"/>
    <property type="molecule type" value="Genomic_DNA"/>
</dbReference>
<proteinExistence type="predicted"/>
<name>A0A825SD83_CAMLA</name>
<evidence type="ECO:0000313" key="2">
    <source>
        <dbReference type="Proteomes" id="UP000405656"/>
    </source>
</evidence>
<reference evidence="1 2" key="1">
    <citation type="submission" date="2018-05" db="EMBL/GenBank/DDBJ databases">
        <authorList>
            <consortium name="PulseNet: The National Subtyping Network for Foodborne Disease Surveillance"/>
            <person name="Tarr C.L."/>
            <person name="Trees E."/>
            <person name="Katz L.S."/>
            <person name="Carleton-Romer H.A."/>
            <person name="Stroika S."/>
            <person name="Kucerova Z."/>
            <person name="Roache K.F."/>
            <person name="Sabol A.L."/>
            <person name="Besser J."/>
            <person name="Gerner-Smidt P."/>
        </authorList>
    </citation>
    <scope>NUCLEOTIDE SEQUENCE [LARGE SCALE GENOMIC DNA]</scope>
    <source>
        <strain evidence="1 2">20110455</strain>
    </source>
</reference>
<sequence>MQNKNDVFFFGAGFSKSLNNSYPTLAELSKYFIEQGHIYNNEKIYQENIEQLLTYLIAPLPFKTKEEILRDEASYLEKINIINSFFINLHNVKSIDINNEDIKILSKFINQNKSTCITLNYDLLLEQILSKNTLYECFYKFPINSLSSRGRELHHRVFTPLKDDLFKQHTPEIIKLHGSINWYHNRSISNSQIYIYDNQHAPEYYLDMLKIDMHPLIIPPILDKTSNYNHTIMQALWMKAFNAIIKAKNIYIYGFSFLLSDLSIVYLFQKALQLNKNNYTIYVINTNRNLSSKKKRYIDIFGENKCNFEFCCENNFKKFMKYLSCYIKEDPDDEIEKLLKS</sequence>
<protein>
    <recommendedName>
        <fullName evidence="3">SIR2-like domain-containing protein</fullName>
    </recommendedName>
</protein>
<dbReference type="AlphaFoldDB" id="A0A825SD83"/>
<dbReference type="Pfam" id="PF13289">
    <property type="entry name" value="SIR2_2"/>
    <property type="match status" value="1"/>
</dbReference>
<gene>
    <name evidence="1" type="ORF">YZ36_00045</name>
</gene>
<dbReference type="SUPFAM" id="SSF52467">
    <property type="entry name" value="DHS-like NAD/FAD-binding domain"/>
    <property type="match status" value="1"/>
</dbReference>
<accession>A0A825SD83</accession>
<dbReference type="InterPro" id="IPR029035">
    <property type="entry name" value="DHS-like_NAD/FAD-binding_dom"/>
</dbReference>
<dbReference type="Proteomes" id="UP000405656">
    <property type="component" value="Unassembled WGS sequence"/>
</dbReference>
<comment type="caution">
    <text evidence="1">The sequence shown here is derived from an EMBL/GenBank/DDBJ whole genome shotgun (WGS) entry which is preliminary data.</text>
</comment>
<evidence type="ECO:0000313" key="1">
    <source>
        <dbReference type="EMBL" id="EAK0450368.1"/>
    </source>
</evidence>
<evidence type="ECO:0008006" key="3">
    <source>
        <dbReference type="Google" id="ProtNLM"/>
    </source>
</evidence>
<organism evidence="1 2">
    <name type="scientific">Campylobacter lari</name>
    <dbReference type="NCBI Taxonomy" id="201"/>
    <lineage>
        <taxon>Bacteria</taxon>
        <taxon>Pseudomonadati</taxon>
        <taxon>Campylobacterota</taxon>
        <taxon>Epsilonproteobacteria</taxon>
        <taxon>Campylobacterales</taxon>
        <taxon>Campylobacteraceae</taxon>
        <taxon>Campylobacter</taxon>
    </lineage>
</organism>